<evidence type="ECO:0000256" key="2">
    <source>
        <dbReference type="ARBA" id="ARBA00022517"/>
    </source>
</evidence>
<proteinExistence type="inferred from homology"/>
<sequence length="379" mass="42122">MGLAGTKTRRKLAFDPNNTKWSRDETTFGQKILRSQGWEPGQFLGAQDASHADLHSAASAAPIRITLKDDTLGLGAKVRQKQSDECTGLDVFKDLLGRLNGKSDDTIKKEQSLRSEIKTSAYVERKYGLMRFVKGGLLVGDQMSELLNKEEPVKDETVKGEPVKEESKDQISLAQVPTQEDDGASKSKKEKKSKKRKAEESEGPEESDVKKEKKKKKRSKEEPAKEDTANSSTREEERKARKEKKKSKKSKSEETSAVDDEEESKSKSKKSKKRKDEAAEEADDVSEEASDSKKKQKKDKKEKKEKKRKLRDTADSSSEEAATTVVTMASTPTATPVESGTSTPQALSTRHFVRSRNIASKRKALDAAALAQIFMVKPV</sequence>
<dbReference type="EMBL" id="JAQQWE010000009">
    <property type="protein sequence ID" value="KAK7941280.1"/>
    <property type="molecule type" value="Genomic_DNA"/>
</dbReference>
<dbReference type="Pfam" id="PF01585">
    <property type="entry name" value="G-patch"/>
    <property type="match status" value="1"/>
</dbReference>
<comment type="similarity">
    <text evidence="5">Belongs to the PINX1 family.</text>
</comment>
<gene>
    <name evidence="10" type="ORF">PG986_013667</name>
</gene>
<feature type="compositionally biased region" description="Basic and acidic residues" evidence="8">
    <location>
        <begin position="219"/>
        <end position="240"/>
    </location>
</feature>
<evidence type="ECO:0000256" key="6">
    <source>
        <dbReference type="ARBA" id="ARBA00041961"/>
    </source>
</evidence>
<evidence type="ECO:0000256" key="1">
    <source>
        <dbReference type="ARBA" id="ARBA00004604"/>
    </source>
</evidence>
<name>A0ABR1PW96_9PEZI</name>
<dbReference type="PANTHER" id="PTHR23149:SF31">
    <property type="entry name" value="PROTEIN PXR1"/>
    <property type="match status" value="1"/>
</dbReference>
<keyword evidence="2" id="KW-0690">Ribosome biogenesis</keyword>
<comment type="caution">
    <text evidence="10">The sequence shown here is derived from an EMBL/GenBank/DDBJ whole genome shotgun (WGS) entry which is preliminary data.</text>
</comment>
<protein>
    <recommendedName>
        <fullName evidence="6">PinX1-related protein 1</fullName>
    </recommendedName>
</protein>
<evidence type="ECO:0000256" key="7">
    <source>
        <dbReference type="ARBA" id="ARBA00043878"/>
    </source>
</evidence>
<dbReference type="SMART" id="SM00443">
    <property type="entry name" value="G_patch"/>
    <property type="match status" value="1"/>
</dbReference>
<dbReference type="Proteomes" id="UP001391051">
    <property type="component" value="Unassembled WGS sequence"/>
</dbReference>
<evidence type="ECO:0000256" key="4">
    <source>
        <dbReference type="ARBA" id="ARBA00023242"/>
    </source>
</evidence>
<feature type="compositionally biased region" description="Basic residues" evidence="8">
    <location>
        <begin position="186"/>
        <end position="196"/>
    </location>
</feature>
<keyword evidence="3" id="KW-0698">rRNA processing</keyword>
<evidence type="ECO:0000259" key="9">
    <source>
        <dbReference type="PROSITE" id="PS50174"/>
    </source>
</evidence>
<feature type="compositionally biased region" description="Basic and acidic residues" evidence="8">
    <location>
        <begin position="150"/>
        <end position="169"/>
    </location>
</feature>
<organism evidence="10 11">
    <name type="scientific">Apiospora aurea</name>
    <dbReference type="NCBI Taxonomy" id="335848"/>
    <lineage>
        <taxon>Eukaryota</taxon>
        <taxon>Fungi</taxon>
        <taxon>Dikarya</taxon>
        <taxon>Ascomycota</taxon>
        <taxon>Pezizomycotina</taxon>
        <taxon>Sordariomycetes</taxon>
        <taxon>Xylariomycetidae</taxon>
        <taxon>Amphisphaeriales</taxon>
        <taxon>Apiosporaceae</taxon>
        <taxon>Apiospora</taxon>
    </lineage>
</organism>
<dbReference type="InterPro" id="IPR050656">
    <property type="entry name" value="PINX1"/>
</dbReference>
<dbReference type="RefSeq" id="XP_066694032.1">
    <property type="nucleotide sequence ID" value="XM_066849889.1"/>
</dbReference>
<dbReference type="InterPro" id="IPR000467">
    <property type="entry name" value="G_patch_dom"/>
</dbReference>
<evidence type="ECO:0000256" key="3">
    <source>
        <dbReference type="ARBA" id="ARBA00022552"/>
    </source>
</evidence>
<accession>A0ABR1PW96</accession>
<comment type="subcellular location">
    <subcellularLocation>
        <location evidence="1">Nucleus</location>
        <location evidence="1">Nucleolus</location>
    </subcellularLocation>
</comment>
<feature type="region of interest" description="Disordered" evidence="8">
    <location>
        <begin position="150"/>
        <end position="348"/>
    </location>
</feature>
<feature type="compositionally biased region" description="Basic residues" evidence="8">
    <location>
        <begin position="294"/>
        <end position="310"/>
    </location>
</feature>
<evidence type="ECO:0000256" key="5">
    <source>
        <dbReference type="ARBA" id="ARBA00038007"/>
    </source>
</evidence>
<dbReference type="PANTHER" id="PTHR23149">
    <property type="entry name" value="G PATCH DOMAIN CONTAINING PROTEIN"/>
    <property type="match status" value="1"/>
</dbReference>
<keyword evidence="11" id="KW-1185">Reference proteome</keyword>
<feature type="region of interest" description="Disordered" evidence="8">
    <location>
        <begin position="1"/>
        <end position="21"/>
    </location>
</feature>
<evidence type="ECO:0000313" key="11">
    <source>
        <dbReference type="Proteomes" id="UP001391051"/>
    </source>
</evidence>
<feature type="domain" description="G-patch" evidence="9">
    <location>
        <begin position="25"/>
        <end position="79"/>
    </location>
</feature>
<dbReference type="PROSITE" id="PS50174">
    <property type="entry name" value="G_PATCH"/>
    <property type="match status" value="1"/>
</dbReference>
<dbReference type="GeneID" id="92082951"/>
<reference evidence="10 11" key="1">
    <citation type="submission" date="2023-01" db="EMBL/GenBank/DDBJ databases">
        <title>Analysis of 21 Apiospora genomes using comparative genomics revels a genus with tremendous synthesis potential of carbohydrate active enzymes and secondary metabolites.</title>
        <authorList>
            <person name="Sorensen T."/>
        </authorList>
    </citation>
    <scope>NUCLEOTIDE SEQUENCE [LARGE SCALE GENOMIC DNA]</scope>
    <source>
        <strain evidence="10 11">CBS 24483</strain>
    </source>
</reference>
<keyword evidence="4" id="KW-0539">Nucleus</keyword>
<evidence type="ECO:0000313" key="10">
    <source>
        <dbReference type="EMBL" id="KAK7941280.1"/>
    </source>
</evidence>
<evidence type="ECO:0000256" key="8">
    <source>
        <dbReference type="SAM" id="MobiDB-lite"/>
    </source>
</evidence>
<feature type="compositionally biased region" description="Acidic residues" evidence="8">
    <location>
        <begin position="278"/>
        <end position="289"/>
    </location>
</feature>
<comment type="function">
    <text evidence="7">Involved in rRNA-processing at A0, A1 and A2 sites and negatively regulates telomerase.</text>
</comment>
<feature type="compositionally biased region" description="Polar residues" evidence="8">
    <location>
        <begin position="315"/>
        <end position="348"/>
    </location>
</feature>